<evidence type="ECO:0000313" key="3">
    <source>
        <dbReference type="Proteomes" id="UP000250235"/>
    </source>
</evidence>
<name>A0A2Z7AS50_9LAMI</name>
<evidence type="ECO:0000256" key="1">
    <source>
        <dbReference type="SAM" id="MobiDB-lite"/>
    </source>
</evidence>
<organism evidence="2 3">
    <name type="scientific">Dorcoceras hygrometricum</name>
    <dbReference type="NCBI Taxonomy" id="472368"/>
    <lineage>
        <taxon>Eukaryota</taxon>
        <taxon>Viridiplantae</taxon>
        <taxon>Streptophyta</taxon>
        <taxon>Embryophyta</taxon>
        <taxon>Tracheophyta</taxon>
        <taxon>Spermatophyta</taxon>
        <taxon>Magnoliopsida</taxon>
        <taxon>eudicotyledons</taxon>
        <taxon>Gunneridae</taxon>
        <taxon>Pentapetalae</taxon>
        <taxon>asterids</taxon>
        <taxon>lamiids</taxon>
        <taxon>Lamiales</taxon>
        <taxon>Gesneriaceae</taxon>
        <taxon>Didymocarpoideae</taxon>
        <taxon>Trichosporeae</taxon>
        <taxon>Loxocarpinae</taxon>
        <taxon>Dorcoceras</taxon>
    </lineage>
</organism>
<sequence>MHTSPQAVCLASLFLRLSEKGYKTCLTSLSKDYKEVETTELKTETGIQKAQETAKQLEIRKIIDLRSSTKQLNSWRYKAQRNNSTAGDTSDLPQSVYSVQDTRHVPKLNLGYSHYQNCLTAPSCFTANTPKTDRVTQAQHRVNRIVPPDSLRKLSSDRVISSQLECADQLRVYNSVRIVQVSLRCSLQLSLSQLGHEAFRPAPAPRSQGTYSYHLAMVNPALKGQLSSWHSVIPKAESRLRYLLNCYHLRPLHWTDSRYRSIKISSRAQHCYSQHRTHLSACTRSGPARVTTQQASKLDFSCYNTSALRTDIILQQTPSSLHVYAQHMSLKQLAPVLTLPKTENPIAGTERGDVAFMKNLQKDPAATVRTLSTSRRTHSRKMSNLPTSIACASYSKILGSFMPTSALTTEPRLRTRSPRTGWGEGTSASSTQTSLEYTTQFASLRSACDALFSFRCLNQATKLSDQLTHPDIQLSTSAVDSTISSTDFRAISVCVASHHSDLASLFQRYGFSPSQLPDLLRKNKFLLQSSASEIEESFEILLSLKPSQDFLLSTVGSCPRVLELEFLKNWQKGLLKLLIVAN</sequence>
<keyword evidence="3" id="KW-1185">Reference proteome</keyword>
<dbReference type="Proteomes" id="UP000250235">
    <property type="component" value="Unassembled WGS sequence"/>
</dbReference>
<proteinExistence type="predicted"/>
<gene>
    <name evidence="2" type="ORF">F511_36090</name>
</gene>
<dbReference type="EMBL" id="KV014421">
    <property type="protein sequence ID" value="KZV22217.1"/>
    <property type="molecule type" value="Genomic_DNA"/>
</dbReference>
<dbReference type="Gene3D" id="1.25.70.10">
    <property type="entry name" value="Transcription termination factor 3, mitochondrial"/>
    <property type="match status" value="1"/>
</dbReference>
<accession>A0A2Z7AS50</accession>
<protein>
    <submittedName>
        <fullName evidence="2">Uncharacterized protein</fullName>
    </submittedName>
</protein>
<reference evidence="2 3" key="1">
    <citation type="journal article" date="2015" name="Proc. Natl. Acad. Sci. U.S.A.">
        <title>The resurrection genome of Boea hygrometrica: A blueprint for survival of dehydration.</title>
        <authorList>
            <person name="Xiao L."/>
            <person name="Yang G."/>
            <person name="Zhang L."/>
            <person name="Yang X."/>
            <person name="Zhao S."/>
            <person name="Ji Z."/>
            <person name="Zhou Q."/>
            <person name="Hu M."/>
            <person name="Wang Y."/>
            <person name="Chen M."/>
            <person name="Xu Y."/>
            <person name="Jin H."/>
            <person name="Xiao X."/>
            <person name="Hu G."/>
            <person name="Bao F."/>
            <person name="Hu Y."/>
            <person name="Wan P."/>
            <person name="Li L."/>
            <person name="Deng X."/>
            <person name="Kuang T."/>
            <person name="Xiang C."/>
            <person name="Zhu J.K."/>
            <person name="Oliver M.J."/>
            <person name="He Y."/>
        </authorList>
    </citation>
    <scope>NUCLEOTIDE SEQUENCE [LARGE SCALE GENOMIC DNA]</scope>
    <source>
        <strain evidence="3">cv. XS01</strain>
    </source>
</reference>
<feature type="region of interest" description="Disordered" evidence="1">
    <location>
        <begin position="408"/>
        <end position="429"/>
    </location>
</feature>
<dbReference type="AlphaFoldDB" id="A0A2Z7AS50"/>
<evidence type="ECO:0000313" key="2">
    <source>
        <dbReference type="EMBL" id="KZV22217.1"/>
    </source>
</evidence>
<dbReference type="InterPro" id="IPR038538">
    <property type="entry name" value="MTERF_sf"/>
</dbReference>